<dbReference type="InterPro" id="IPR039779">
    <property type="entry name" value="RFX-like"/>
</dbReference>
<dbReference type="Gene3D" id="1.10.10.10">
    <property type="entry name" value="Winged helix-like DNA-binding domain superfamily/Winged helix DNA-binding domain"/>
    <property type="match status" value="1"/>
</dbReference>
<keyword evidence="5" id="KW-1185">Reference proteome</keyword>
<comment type="caution">
    <text evidence="4">The sequence shown here is derived from an EMBL/GenBank/DDBJ whole genome shotgun (WGS) entry which is preliminary data.</text>
</comment>
<dbReference type="EMBL" id="BDGG01000001">
    <property type="protein sequence ID" value="GAU88057.1"/>
    <property type="molecule type" value="Genomic_DNA"/>
</dbReference>
<dbReference type="PANTHER" id="PTHR12619">
    <property type="entry name" value="RFX TRANSCRIPTION FACTOR FAMILY"/>
    <property type="match status" value="1"/>
</dbReference>
<protein>
    <recommendedName>
        <fullName evidence="3">RFX-type winged-helix domain-containing protein</fullName>
    </recommendedName>
</protein>
<dbReference type="GO" id="GO:0000978">
    <property type="term" value="F:RNA polymerase II cis-regulatory region sequence-specific DNA binding"/>
    <property type="evidence" value="ECO:0007669"/>
    <property type="project" value="TreeGrafter"/>
</dbReference>
<organism evidence="4 5">
    <name type="scientific">Ramazzottius varieornatus</name>
    <name type="common">Water bear</name>
    <name type="synonym">Tardigrade</name>
    <dbReference type="NCBI Taxonomy" id="947166"/>
    <lineage>
        <taxon>Eukaryota</taxon>
        <taxon>Metazoa</taxon>
        <taxon>Ecdysozoa</taxon>
        <taxon>Tardigrada</taxon>
        <taxon>Eutardigrada</taxon>
        <taxon>Parachela</taxon>
        <taxon>Hypsibioidea</taxon>
        <taxon>Ramazzottiidae</taxon>
        <taxon>Ramazzottius</taxon>
    </lineage>
</organism>
<dbReference type="OrthoDB" id="10056949at2759"/>
<evidence type="ECO:0000256" key="2">
    <source>
        <dbReference type="SAM" id="MobiDB-lite"/>
    </source>
</evidence>
<dbReference type="InterPro" id="IPR036390">
    <property type="entry name" value="WH_DNA-bd_sf"/>
</dbReference>
<feature type="compositionally biased region" description="Acidic residues" evidence="2">
    <location>
        <begin position="81"/>
        <end position="90"/>
    </location>
</feature>
<dbReference type="AlphaFoldDB" id="A0A1D1ULA9"/>
<dbReference type="Proteomes" id="UP000186922">
    <property type="component" value="Unassembled WGS sequence"/>
</dbReference>
<sequence length="779" mass="87217">MTGRTRRSKQATEVGASFEVRKRKKTLRDGKDLSVKKTCQPAELSSEEKIEDALESQTEADTSTIHLLKRDPSPPPPPAADEVDFGEDLPSDLQSIESDETPEKLGKDDPDYDGGESDADFHSEDEYEDDSEAEAASDAVDESMEEADGDDDDVGDWQRRARPQQRSSSSKRNADAQNGHAFNNGVGAELVPWLKKNFRLSYNPQAIMPRSLLYSKYQRFCAENNMAVVNSACLGKVLRRTFPGVDTRRLGRRGESKYHYIGLEMNPNRNKEGNSEAEDAAAVAALQQAIAAEKERPRRPPVDPIGRVTQVRSPVFRALAALDMEDRETVLLEVLNKLTMGIGAGHTSFVPLCLQREDGWSSKLPVREGGTEEERAAKIQKLGEFVVSFRIHLGVVAHCMINGAFVTLPAVFRNFWINREESIQIPSALSVTQGPAASIAALQDIVGPDVFTRFITDSYLILYGNVLENFAPNFQAAPGGAYFQLLNEFLIKLPKWTLSLINGVDSPIPPAIADMLYCGSLAFSLVLRKRVALLASFSRVDCLQSDQQKVDYVIKLFRRIAQLWPKFVRINLTEEEDRRAQRYIACSIDAMQHPPSLSSWQSWLNKSLRECLDAAESFSPKEIRVQANEKVLRDFLFLWMQICDILTERLQTNIRPLIGPPEPLYWLLEFLQRYVTCRVEEELVALAEDTSLNIVFTNALKERTQEGATNGQQPLGAVSLNVLVSNFGDCFRTGMPSKPFFFAGNAELQPFIPMPDDQKVPEVQPATRKEPSLLELLLR</sequence>
<dbReference type="SUPFAM" id="SSF46785">
    <property type="entry name" value="Winged helix' DNA-binding domain"/>
    <property type="match status" value="1"/>
</dbReference>
<gene>
    <name evidence="4" type="primary">RvY_00824-1</name>
    <name evidence="4" type="synonym">RvY_00824.1</name>
    <name evidence="4" type="ORF">RvY_00824</name>
</gene>
<feature type="region of interest" description="Disordered" evidence="2">
    <location>
        <begin position="25"/>
        <end position="183"/>
    </location>
</feature>
<evidence type="ECO:0000313" key="4">
    <source>
        <dbReference type="EMBL" id="GAU88057.1"/>
    </source>
</evidence>
<accession>A0A1D1ULA9</accession>
<evidence type="ECO:0000259" key="3">
    <source>
        <dbReference type="PROSITE" id="PS51526"/>
    </source>
</evidence>
<evidence type="ECO:0000256" key="1">
    <source>
        <dbReference type="ARBA" id="ARBA00023125"/>
    </source>
</evidence>
<dbReference type="PROSITE" id="PS51526">
    <property type="entry name" value="RFX_DBD"/>
    <property type="match status" value="1"/>
</dbReference>
<evidence type="ECO:0000313" key="5">
    <source>
        <dbReference type="Proteomes" id="UP000186922"/>
    </source>
</evidence>
<feature type="domain" description="RFX-type winged-helix" evidence="3">
    <location>
        <begin position="190"/>
        <end position="267"/>
    </location>
</feature>
<reference evidence="4 5" key="1">
    <citation type="journal article" date="2016" name="Nat. Commun.">
        <title>Extremotolerant tardigrade genome and improved radiotolerance of human cultured cells by tardigrade-unique protein.</title>
        <authorList>
            <person name="Hashimoto T."/>
            <person name="Horikawa D.D."/>
            <person name="Saito Y."/>
            <person name="Kuwahara H."/>
            <person name="Kozuka-Hata H."/>
            <person name="Shin-I T."/>
            <person name="Minakuchi Y."/>
            <person name="Ohishi K."/>
            <person name="Motoyama A."/>
            <person name="Aizu T."/>
            <person name="Enomoto A."/>
            <person name="Kondo K."/>
            <person name="Tanaka S."/>
            <person name="Hara Y."/>
            <person name="Koshikawa S."/>
            <person name="Sagara H."/>
            <person name="Miura T."/>
            <person name="Yokobori S."/>
            <person name="Miyagawa K."/>
            <person name="Suzuki Y."/>
            <person name="Kubo T."/>
            <person name="Oyama M."/>
            <person name="Kohara Y."/>
            <person name="Fujiyama A."/>
            <person name="Arakawa K."/>
            <person name="Katayama T."/>
            <person name="Toyoda A."/>
            <person name="Kunieda T."/>
        </authorList>
    </citation>
    <scope>NUCLEOTIDE SEQUENCE [LARGE SCALE GENOMIC DNA]</scope>
    <source>
        <strain evidence="4 5">YOKOZUNA-1</strain>
    </source>
</reference>
<dbReference type="InterPro" id="IPR003150">
    <property type="entry name" value="DNA-bd_RFX"/>
</dbReference>
<name>A0A1D1ULA9_RAMVA</name>
<dbReference type="Pfam" id="PF02257">
    <property type="entry name" value="RFX_DNA_binding"/>
    <property type="match status" value="1"/>
</dbReference>
<proteinExistence type="predicted"/>
<dbReference type="PANTHER" id="PTHR12619:SF5">
    <property type="entry name" value="TRANSCRIPTION FACTOR RFX4"/>
    <property type="match status" value="1"/>
</dbReference>
<dbReference type="STRING" id="947166.A0A1D1ULA9"/>
<keyword evidence="1" id="KW-0238">DNA-binding</keyword>
<feature type="compositionally biased region" description="Polar residues" evidence="2">
    <location>
        <begin position="55"/>
        <end position="65"/>
    </location>
</feature>
<feature type="compositionally biased region" description="Acidic residues" evidence="2">
    <location>
        <begin position="125"/>
        <end position="155"/>
    </location>
</feature>
<dbReference type="InterPro" id="IPR036388">
    <property type="entry name" value="WH-like_DNA-bd_sf"/>
</dbReference>
<dbReference type="GO" id="GO:0000981">
    <property type="term" value="F:DNA-binding transcription factor activity, RNA polymerase II-specific"/>
    <property type="evidence" value="ECO:0007669"/>
    <property type="project" value="TreeGrafter"/>
</dbReference>